<protein>
    <submittedName>
        <fullName evidence="1">Uncharacterized protein</fullName>
    </submittedName>
</protein>
<dbReference type="EMBL" id="JAHLFQ010000059">
    <property type="protein sequence ID" value="MBU3803725.1"/>
    <property type="molecule type" value="Genomic_DNA"/>
</dbReference>
<accession>A0A9E2KAY6</accession>
<reference evidence="1" key="2">
    <citation type="submission" date="2021-04" db="EMBL/GenBank/DDBJ databases">
        <authorList>
            <person name="Gilroy R."/>
        </authorList>
    </citation>
    <scope>NUCLEOTIDE SEQUENCE</scope>
    <source>
        <strain evidence="1">B5-657</strain>
    </source>
</reference>
<proteinExistence type="predicted"/>
<gene>
    <name evidence="1" type="ORF">H9872_03050</name>
</gene>
<evidence type="ECO:0000313" key="1">
    <source>
        <dbReference type="EMBL" id="MBU3803725.1"/>
    </source>
</evidence>
<dbReference type="Proteomes" id="UP000824229">
    <property type="component" value="Unassembled WGS sequence"/>
</dbReference>
<evidence type="ECO:0000313" key="2">
    <source>
        <dbReference type="Proteomes" id="UP000824229"/>
    </source>
</evidence>
<sequence length="128" mass="15145">MEKDEIVLNFEQDLNEIAGLIWGYMDQKYIRVIKSKIDGYRGECEANLCKEAQLLQALMPFLPEESNILQMIIDALIYNDVIDKSLEEHQELSTLYRDENKERQQIKKLVYKLIMFKLIKTIENVSEK</sequence>
<organism evidence="1 2">
    <name type="scientific">Candidatus Cellulosilyticum pullistercoris</name>
    <dbReference type="NCBI Taxonomy" id="2838521"/>
    <lineage>
        <taxon>Bacteria</taxon>
        <taxon>Bacillati</taxon>
        <taxon>Bacillota</taxon>
        <taxon>Clostridia</taxon>
        <taxon>Lachnospirales</taxon>
        <taxon>Cellulosilyticaceae</taxon>
        <taxon>Cellulosilyticum</taxon>
    </lineage>
</organism>
<dbReference type="AlphaFoldDB" id="A0A9E2KAY6"/>
<reference evidence="1" key="1">
    <citation type="journal article" date="2021" name="PeerJ">
        <title>Extensive microbial diversity within the chicken gut microbiome revealed by metagenomics and culture.</title>
        <authorList>
            <person name="Gilroy R."/>
            <person name="Ravi A."/>
            <person name="Getino M."/>
            <person name="Pursley I."/>
            <person name="Horton D.L."/>
            <person name="Alikhan N.F."/>
            <person name="Baker D."/>
            <person name="Gharbi K."/>
            <person name="Hall N."/>
            <person name="Watson M."/>
            <person name="Adriaenssens E.M."/>
            <person name="Foster-Nyarko E."/>
            <person name="Jarju S."/>
            <person name="Secka A."/>
            <person name="Antonio M."/>
            <person name="Oren A."/>
            <person name="Chaudhuri R.R."/>
            <person name="La Ragione R."/>
            <person name="Hildebrand F."/>
            <person name="Pallen M.J."/>
        </authorList>
    </citation>
    <scope>NUCLEOTIDE SEQUENCE</scope>
    <source>
        <strain evidence="1">B5-657</strain>
    </source>
</reference>
<comment type="caution">
    <text evidence="1">The sequence shown here is derived from an EMBL/GenBank/DDBJ whole genome shotgun (WGS) entry which is preliminary data.</text>
</comment>
<name>A0A9E2KAY6_9FIRM</name>